<sequence>MADPTPAGEASPYRDCGKCPYLGGCTHCDHSEWREIIYARVAAARLAGYAEGVEAAAMLAKFVAVNPPKHTDTAWPQACMAAIVALSPHPVTGQAHD</sequence>
<dbReference type="EMBL" id="LR796970">
    <property type="protein sequence ID" value="CAB4178673.1"/>
    <property type="molecule type" value="Genomic_DNA"/>
</dbReference>
<evidence type="ECO:0000313" key="1">
    <source>
        <dbReference type="EMBL" id="CAB4147266.1"/>
    </source>
</evidence>
<evidence type="ECO:0000313" key="3">
    <source>
        <dbReference type="EMBL" id="CAB4187881.1"/>
    </source>
</evidence>
<reference evidence="2" key="1">
    <citation type="submission" date="2020-05" db="EMBL/GenBank/DDBJ databases">
        <authorList>
            <person name="Chiriac C."/>
            <person name="Salcher M."/>
            <person name="Ghai R."/>
            <person name="Kavagutti S V."/>
        </authorList>
    </citation>
    <scope>NUCLEOTIDE SEQUENCE</scope>
</reference>
<dbReference type="EMBL" id="LR797115">
    <property type="protein sequence ID" value="CAB4187881.1"/>
    <property type="molecule type" value="Genomic_DNA"/>
</dbReference>
<name>A0A6J5Q3I0_9CAUD</name>
<dbReference type="EMBL" id="LR796488">
    <property type="protein sequence ID" value="CAB4147266.1"/>
    <property type="molecule type" value="Genomic_DNA"/>
</dbReference>
<gene>
    <name evidence="2" type="ORF">UFOVP1020_14</name>
    <name evidence="3" type="ORF">UFOVP1170_9</name>
    <name evidence="4" type="ORF">UFOVP1621_36</name>
    <name evidence="1" type="ORF">UFOVP512_19</name>
</gene>
<organism evidence="2">
    <name type="scientific">uncultured Caudovirales phage</name>
    <dbReference type="NCBI Taxonomy" id="2100421"/>
    <lineage>
        <taxon>Viruses</taxon>
        <taxon>Duplodnaviria</taxon>
        <taxon>Heunggongvirae</taxon>
        <taxon>Uroviricota</taxon>
        <taxon>Caudoviricetes</taxon>
        <taxon>Peduoviridae</taxon>
        <taxon>Maltschvirus</taxon>
        <taxon>Maltschvirus maltsch</taxon>
    </lineage>
</organism>
<dbReference type="EMBL" id="LR797500">
    <property type="protein sequence ID" value="CAB4220484.1"/>
    <property type="molecule type" value="Genomic_DNA"/>
</dbReference>
<proteinExistence type="predicted"/>
<evidence type="ECO:0000313" key="4">
    <source>
        <dbReference type="EMBL" id="CAB4220484.1"/>
    </source>
</evidence>
<protein>
    <submittedName>
        <fullName evidence="2">Uncharacterized protein</fullName>
    </submittedName>
</protein>
<evidence type="ECO:0000313" key="2">
    <source>
        <dbReference type="EMBL" id="CAB4178673.1"/>
    </source>
</evidence>
<accession>A0A6J5Q3I0</accession>